<keyword evidence="2" id="KW-0812">Transmembrane</keyword>
<feature type="compositionally biased region" description="Pro residues" evidence="1">
    <location>
        <begin position="1"/>
        <end position="12"/>
    </location>
</feature>
<evidence type="ECO:0000256" key="2">
    <source>
        <dbReference type="SAM" id="Phobius"/>
    </source>
</evidence>
<proteinExistence type="predicted"/>
<name>A0ABP4YT88_9ACTN</name>
<reference evidence="4" key="1">
    <citation type="journal article" date="2019" name="Int. J. Syst. Evol. Microbiol.">
        <title>The Global Catalogue of Microorganisms (GCM) 10K type strain sequencing project: providing services to taxonomists for standard genome sequencing and annotation.</title>
        <authorList>
            <consortium name="The Broad Institute Genomics Platform"/>
            <consortium name="The Broad Institute Genome Sequencing Center for Infectious Disease"/>
            <person name="Wu L."/>
            <person name="Ma J."/>
        </authorList>
    </citation>
    <scope>NUCLEOTIDE SEQUENCE [LARGE SCALE GENOMIC DNA]</scope>
    <source>
        <strain evidence="4">JCM 13250</strain>
    </source>
</reference>
<dbReference type="RefSeq" id="WP_344138821.1">
    <property type="nucleotide sequence ID" value="NZ_BAAALT010000261.1"/>
</dbReference>
<evidence type="ECO:0008006" key="5">
    <source>
        <dbReference type="Google" id="ProtNLM"/>
    </source>
</evidence>
<comment type="caution">
    <text evidence="3">The sequence shown here is derived from an EMBL/GenBank/DDBJ whole genome shotgun (WGS) entry which is preliminary data.</text>
</comment>
<accession>A0ABP4YT88</accession>
<feature type="region of interest" description="Disordered" evidence="1">
    <location>
        <begin position="1"/>
        <end position="20"/>
    </location>
</feature>
<keyword evidence="2" id="KW-0472">Membrane</keyword>
<keyword evidence="4" id="KW-1185">Reference proteome</keyword>
<evidence type="ECO:0000313" key="4">
    <source>
        <dbReference type="Proteomes" id="UP001500218"/>
    </source>
</evidence>
<keyword evidence="2" id="KW-1133">Transmembrane helix</keyword>
<dbReference type="EMBL" id="BAAALT010000261">
    <property type="protein sequence ID" value="GAA1830145.1"/>
    <property type="molecule type" value="Genomic_DNA"/>
</dbReference>
<organism evidence="3 4">
    <name type="scientific">Luedemannella flava</name>
    <dbReference type="NCBI Taxonomy" id="349316"/>
    <lineage>
        <taxon>Bacteria</taxon>
        <taxon>Bacillati</taxon>
        <taxon>Actinomycetota</taxon>
        <taxon>Actinomycetes</taxon>
        <taxon>Micromonosporales</taxon>
        <taxon>Micromonosporaceae</taxon>
        <taxon>Luedemannella</taxon>
    </lineage>
</organism>
<evidence type="ECO:0000256" key="1">
    <source>
        <dbReference type="SAM" id="MobiDB-lite"/>
    </source>
</evidence>
<evidence type="ECO:0000313" key="3">
    <source>
        <dbReference type="EMBL" id="GAA1830145.1"/>
    </source>
</evidence>
<protein>
    <recommendedName>
        <fullName evidence="5">DUF4878 domain-containing protein</fullName>
    </recommendedName>
</protein>
<feature type="transmembrane region" description="Helical" evidence="2">
    <location>
        <begin position="29"/>
        <end position="53"/>
    </location>
</feature>
<sequence length="161" mass="17581">MSSPPPYPPQPVWDPNQPQPKKKRSTLKIVIIAIVAVVVLCGGAIGTGIYFIVRAVDDATQPMRDAATGYLDDLKARNYETAYGRLCQRTRGHFSQAEFVSAVSARPVSDYTVTGFNVANRNGLVDGNVTVRWTETDGTSVTHIIPMVQEGDTWRVCGDPD</sequence>
<gene>
    <name evidence="3" type="ORF">GCM10009682_56170</name>
</gene>
<dbReference type="Proteomes" id="UP001500218">
    <property type="component" value="Unassembled WGS sequence"/>
</dbReference>